<dbReference type="AlphaFoldDB" id="M2ZHR0"/>
<dbReference type="EMBL" id="AOHO01000048">
    <property type="protein sequence ID" value="EME59874.1"/>
    <property type="molecule type" value="Genomic_DNA"/>
</dbReference>
<accession>M2ZHR0</accession>
<keyword evidence="2" id="KW-1185">Reference proteome</keyword>
<evidence type="ECO:0000313" key="1">
    <source>
        <dbReference type="EMBL" id="EME59874.1"/>
    </source>
</evidence>
<dbReference type="Proteomes" id="UP000054226">
    <property type="component" value="Unassembled WGS sequence"/>
</dbReference>
<gene>
    <name evidence="1" type="ORF">H074_12642</name>
</gene>
<comment type="caution">
    <text evidence="1">The sequence shown here is derived from an EMBL/GenBank/DDBJ whole genome shotgun (WGS) entry which is preliminary data.</text>
</comment>
<reference evidence="1 2" key="1">
    <citation type="journal article" date="2013" name="Genome Announc.">
        <title>Draft Genome Sequence of Amycolatopsis decaplanina Strain DSM 44594T.</title>
        <authorList>
            <person name="Kaur N."/>
            <person name="Kumar S."/>
            <person name="Bala M."/>
            <person name="Raghava G.P."/>
            <person name="Mayilraj S."/>
        </authorList>
    </citation>
    <scope>NUCLEOTIDE SEQUENCE [LARGE SCALE GENOMIC DNA]</scope>
    <source>
        <strain evidence="1 2">DSM 44594</strain>
    </source>
</reference>
<evidence type="ECO:0000313" key="2">
    <source>
        <dbReference type="Proteomes" id="UP000054226"/>
    </source>
</evidence>
<organism evidence="1 2">
    <name type="scientific">Amycolatopsis decaplanina DSM 44594</name>
    <dbReference type="NCBI Taxonomy" id="1284240"/>
    <lineage>
        <taxon>Bacteria</taxon>
        <taxon>Bacillati</taxon>
        <taxon>Actinomycetota</taxon>
        <taxon>Actinomycetes</taxon>
        <taxon>Pseudonocardiales</taxon>
        <taxon>Pseudonocardiaceae</taxon>
        <taxon>Amycolatopsis</taxon>
    </lineage>
</organism>
<name>M2ZHR0_9PSEU</name>
<proteinExistence type="predicted"/>
<protein>
    <submittedName>
        <fullName evidence="1">Uncharacterized protein</fullName>
    </submittedName>
</protein>
<sequence>MGLDVGIDGRTGLELSSMQRLVALERNYDVTIGVPTVLGEVFLDRLRQHRGDPTLVSGHTFVISLPQRHDVVIGGELSTTGQLTDVFLALALERHRHFLRDDVATEHAREGIAHEVLEPSVKAFDAAHRATSSHVCFPVDPIRERPVGHGPR</sequence>